<proteinExistence type="predicted"/>
<name>A0A844ZVJ7_9SPHN</name>
<dbReference type="Gene3D" id="3.30.1380.10">
    <property type="match status" value="1"/>
</dbReference>
<dbReference type="AlphaFoldDB" id="A0A844ZVJ7"/>
<comment type="caution">
    <text evidence="1">The sequence shown here is derived from an EMBL/GenBank/DDBJ whole genome shotgun (WGS) entry which is preliminary data.</text>
</comment>
<organism evidence="1 2">
    <name type="scientific">Pontixanthobacter aquaemixtae</name>
    <dbReference type="NCBI Taxonomy" id="1958940"/>
    <lineage>
        <taxon>Bacteria</taxon>
        <taxon>Pseudomonadati</taxon>
        <taxon>Pseudomonadota</taxon>
        <taxon>Alphaproteobacteria</taxon>
        <taxon>Sphingomonadales</taxon>
        <taxon>Erythrobacteraceae</taxon>
        <taxon>Pontixanthobacter</taxon>
    </lineage>
</organism>
<evidence type="ECO:0008006" key="3">
    <source>
        <dbReference type="Google" id="ProtNLM"/>
    </source>
</evidence>
<reference evidence="1 2" key="1">
    <citation type="submission" date="2019-12" db="EMBL/GenBank/DDBJ databases">
        <title>Genomic-based taxomic classification of the family Erythrobacteraceae.</title>
        <authorList>
            <person name="Xu L."/>
        </authorList>
    </citation>
    <scope>NUCLEOTIDE SEQUENCE [LARGE SCALE GENOMIC DNA]</scope>
    <source>
        <strain evidence="1 2">KCTC 52763</strain>
    </source>
</reference>
<dbReference type="OrthoDB" id="500593at2"/>
<accession>A0A844ZVJ7</accession>
<evidence type="ECO:0000313" key="1">
    <source>
        <dbReference type="EMBL" id="MXO90777.1"/>
    </source>
</evidence>
<protein>
    <recommendedName>
        <fullName evidence="3">Peptidase M15A C-terminal domain-containing protein</fullName>
    </recommendedName>
</protein>
<evidence type="ECO:0000313" key="2">
    <source>
        <dbReference type="Proteomes" id="UP000442714"/>
    </source>
</evidence>
<gene>
    <name evidence="1" type="ORF">GRI41_08085</name>
</gene>
<sequence>MFRRVGPAILILLCAIAIGVALVPRVAPEFVDQPFKPADPDGEAAFERWLVAGPDRASEFQKFETYLRSVGVGDVVPAWQLTRIDGYHAAECVLDPFAVPPDDLWPNIVPALRLVRDEVIPTVGEVEVRSSYRTPEGNSCLRGVSRSRHLTFSALDLVTADRQRGEQLYRKLCAMHAQAGSRSRMGLGAYFDPQRPKLGTGRFHIDGTGYRSWGHSYSAASSPCPNFS</sequence>
<dbReference type="Proteomes" id="UP000442714">
    <property type="component" value="Unassembled WGS sequence"/>
</dbReference>
<dbReference type="InterPro" id="IPR009045">
    <property type="entry name" value="Zn_M74/Hedgehog-like"/>
</dbReference>
<dbReference type="SUPFAM" id="SSF55166">
    <property type="entry name" value="Hedgehog/DD-peptidase"/>
    <property type="match status" value="1"/>
</dbReference>
<dbReference type="RefSeq" id="WP_160604304.1">
    <property type="nucleotide sequence ID" value="NZ_WTYX01000001.1"/>
</dbReference>
<keyword evidence="2" id="KW-1185">Reference proteome</keyword>
<dbReference type="EMBL" id="WTYX01000001">
    <property type="protein sequence ID" value="MXO90777.1"/>
    <property type="molecule type" value="Genomic_DNA"/>
</dbReference>